<proteinExistence type="predicted"/>
<dbReference type="Pfam" id="PF10551">
    <property type="entry name" value="MULE"/>
    <property type="match status" value="1"/>
</dbReference>
<organism evidence="2 3">
    <name type="scientific">Lactuca sativa</name>
    <name type="common">Garden lettuce</name>
    <dbReference type="NCBI Taxonomy" id="4236"/>
    <lineage>
        <taxon>Eukaryota</taxon>
        <taxon>Viridiplantae</taxon>
        <taxon>Streptophyta</taxon>
        <taxon>Embryophyta</taxon>
        <taxon>Tracheophyta</taxon>
        <taxon>Spermatophyta</taxon>
        <taxon>Magnoliopsida</taxon>
        <taxon>eudicotyledons</taxon>
        <taxon>Gunneridae</taxon>
        <taxon>Pentapetalae</taxon>
        <taxon>asterids</taxon>
        <taxon>campanulids</taxon>
        <taxon>Asterales</taxon>
        <taxon>Asteraceae</taxon>
        <taxon>Cichorioideae</taxon>
        <taxon>Cichorieae</taxon>
        <taxon>Lactucinae</taxon>
        <taxon>Lactuca</taxon>
    </lineage>
</organism>
<accession>A0A9R1V0G3</accession>
<dbReference type="AlphaFoldDB" id="A0A9R1V0G3"/>
<reference evidence="2 3" key="1">
    <citation type="journal article" date="2017" name="Nat. Commun.">
        <title>Genome assembly with in vitro proximity ligation data and whole-genome triplication in lettuce.</title>
        <authorList>
            <person name="Reyes-Chin-Wo S."/>
            <person name="Wang Z."/>
            <person name="Yang X."/>
            <person name="Kozik A."/>
            <person name="Arikit S."/>
            <person name="Song C."/>
            <person name="Xia L."/>
            <person name="Froenicke L."/>
            <person name="Lavelle D.O."/>
            <person name="Truco M.J."/>
            <person name="Xia R."/>
            <person name="Zhu S."/>
            <person name="Xu C."/>
            <person name="Xu H."/>
            <person name="Xu X."/>
            <person name="Cox K."/>
            <person name="Korf I."/>
            <person name="Meyers B.C."/>
            <person name="Michelmore R.W."/>
        </authorList>
    </citation>
    <scope>NUCLEOTIDE SEQUENCE [LARGE SCALE GENOMIC DNA]</scope>
    <source>
        <strain evidence="3">cv. Salinas</strain>
        <tissue evidence="2">Seedlings</tissue>
    </source>
</reference>
<sequence length="247" mass="28176">MKEEHTFQIKSLIIEHKCSRAFKLGSIVIYKWIGKQFVNDVLESPKLSLRKMKSLVSKRYNINVSVRQCRNTKKLALSKNIMPNCGIMPSEIRWANPGSHVEVLLEPQPDNIVVFDRFYVSFKGVVDGWLNGCRKVAGVDGCFLKGVRRGDLLSAVGIDAHNNIYPLAWAVVNVENKRTWKWFLDNLMEDIGGGGGMVMTLQYSQMPQVVKERLLDVEHRLCARHILANFHKKKLKENNTLNHFGGL</sequence>
<evidence type="ECO:0000313" key="3">
    <source>
        <dbReference type="Proteomes" id="UP000235145"/>
    </source>
</evidence>
<gene>
    <name evidence="2" type="ORF">LSAT_V11C700363610</name>
</gene>
<dbReference type="InterPro" id="IPR018289">
    <property type="entry name" value="MULE_transposase_dom"/>
</dbReference>
<protein>
    <recommendedName>
        <fullName evidence="1">MULE transposase domain-containing protein</fullName>
    </recommendedName>
</protein>
<comment type="caution">
    <text evidence="2">The sequence shown here is derived from an EMBL/GenBank/DDBJ whole genome shotgun (WGS) entry which is preliminary data.</text>
</comment>
<evidence type="ECO:0000259" key="1">
    <source>
        <dbReference type="Pfam" id="PF10551"/>
    </source>
</evidence>
<feature type="domain" description="MULE transposase" evidence="1">
    <location>
        <begin position="137"/>
        <end position="229"/>
    </location>
</feature>
<dbReference type="EMBL" id="NBSK02000007">
    <property type="protein sequence ID" value="KAJ0196948.1"/>
    <property type="molecule type" value="Genomic_DNA"/>
</dbReference>
<dbReference type="PANTHER" id="PTHR31973">
    <property type="entry name" value="POLYPROTEIN, PUTATIVE-RELATED"/>
    <property type="match status" value="1"/>
</dbReference>
<keyword evidence="3" id="KW-1185">Reference proteome</keyword>
<evidence type="ECO:0000313" key="2">
    <source>
        <dbReference type="EMBL" id="KAJ0196948.1"/>
    </source>
</evidence>
<name>A0A9R1V0G3_LACSA</name>
<dbReference type="Proteomes" id="UP000235145">
    <property type="component" value="Unassembled WGS sequence"/>
</dbReference>
<dbReference type="PANTHER" id="PTHR31973:SF189">
    <property type="entry name" value="TRANSPOSASE, MUDR, PLANT, MULE TRANSPOSASE DOMAIN PROTEIN-RELATED"/>
    <property type="match status" value="1"/>
</dbReference>